<dbReference type="EMBL" id="BK032788">
    <property type="protein sequence ID" value="DAF60430.1"/>
    <property type="molecule type" value="Genomic_DNA"/>
</dbReference>
<organism evidence="1">
    <name type="scientific">Siphoviridae sp. ctmHK36</name>
    <dbReference type="NCBI Taxonomy" id="2827931"/>
    <lineage>
        <taxon>Viruses</taxon>
        <taxon>Duplodnaviria</taxon>
        <taxon>Heunggongvirae</taxon>
        <taxon>Uroviricota</taxon>
        <taxon>Caudoviricetes</taxon>
    </lineage>
</organism>
<protein>
    <submittedName>
        <fullName evidence="1">Uncharacterized protein</fullName>
    </submittedName>
</protein>
<reference evidence="1" key="1">
    <citation type="journal article" date="2021" name="Proc. Natl. Acad. Sci. U.S.A.">
        <title>A Catalog of Tens of Thousands of Viruses from Human Metagenomes Reveals Hidden Associations with Chronic Diseases.</title>
        <authorList>
            <person name="Tisza M.J."/>
            <person name="Buck C.B."/>
        </authorList>
    </citation>
    <scope>NUCLEOTIDE SEQUENCE</scope>
    <source>
        <strain evidence="1">CtmHK36</strain>
    </source>
</reference>
<sequence length="40" mass="4733">MLSEAKKLAFITKKVKIREKDIKNLASFNLNLYLCIENKY</sequence>
<proteinExistence type="predicted"/>
<name>A0A8S5TB17_9CAUD</name>
<accession>A0A8S5TB17</accession>
<evidence type="ECO:0000313" key="1">
    <source>
        <dbReference type="EMBL" id="DAF60430.1"/>
    </source>
</evidence>